<protein>
    <submittedName>
        <fullName evidence="2">Uncharacterized protein</fullName>
    </submittedName>
</protein>
<name>A0A839F6L8_9GAMM</name>
<evidence type="ECO:0000313" key="3">
    <source>
        <dbReference type="Proteomes" id="UP000550401"/>
    </source>
</evidence>
<gene>
    <name evidence="2" type="ORF">FHW12_003959</name>
</gene>
<dbReference type="EMBL" id="JACGXL010000008">
    <property type="protein sequence ID" value="MBA8889712.1"/>
    <property type="molecule type" value="Genomic_DNA"/>
</dbReference>
<comment type="caution">
    <text evidence="2">The sequence shown here is derived from an EMBL/GenBank/DDBJ whole genome shotgun (WGS) entry which is preliminary data.</text>
</comment>
<sequence length="156" mass="16813">MLAQRASGDGATTDGDESSHPKTDKPEGSMLAASFVLAVAVSQVDLSSVLDEKPPCRGAPLGDDQVWDIARGVLGDAFMHPRGMPPRPWPVRALGCVYDFEYVALSHERTWFGFDAIDGTGWLVVTRDGSVYTNEMEAEASGWYASPAPWLQVTAP</sequence>
<evidence type="ECO:0000313" key="2">
    <source>
        <dbReference type="EMBL" id="MBA8889712.1"/>
    </source>
</evidence>
<accession>A0A839F6L8</accession>
<dbReference type="RefSeq" id="WP_182532755.1">
    <property type="nucleotide sequence ID" value="NZ_JACGXL010000008.1"/>
</dbReference>
<organism evidence="2 3">
    <name type="scientific">Dokdonella fugitiva</name>
    <dbReference type="NCBI Taxonomy" id="328517"/>
    <lineage>
        <taxon>Bacteria</taxon>
        <taxon>Pseudomonadati</taxon>
        <taxon>Pseudomonadota</taxon>
        <taxon>Gammaproteobacteria</taxon>
        <taxon>Lysobacterales</taxon>
        <taxon>Rhodanobacteraceae</taxon>
        <taxon>Dokdonella</taxon>
    </lineage>
</organism>
<feature type="compositionally biased region" description="Basic and acidic residues" evidence="1">
    <location>
        <begin position="17"/>
        <end position="27"/>
    </location>
</feature>
<dbReference type="Proteomes" id="UP000550401">
    <property type="component" value="Unassembled WGS sequence"/>
</dbReference>
<reference evidence="2 3" key="1">
    <citation type="submission" date="2020-07" db="EMBL/GenBank/DDBJ databases">
        <title>Genomic Encyclopedia of Type Strains, Phase IV (KMG-V): Genome sequencing to study the core and pangenomes of soil and plant-associated prokaryotes.</title>
        <authorList>
            <person name="Whitman W."/>
        </authorList>
    </citation>
    <scope>NUCLEOTIDE SEQUENCE [LARGE SCALE GENOMIC DNA]</scope>
    <source>
        <strain evidence="2 3">RH2WT43</strain>
    </source>
</reference>
<feature type="region of interest" description="Disordered" evidence="1">
    <location>
        <begin position="1"/>
        <end position="27"/>
    </location>
</feature>
<dbReference type="AlphaFoldDB" id="A0A839F6L8"/>
<evidence type="ECO:0000256" key="1">
    <source>
        <dbReference type="SAM" id="MobiDB-lite"/>
    </source>
</evidence>
<proteinExistence type="predicted"/>
<keyword evidence="3" id="KW-1185">Reference proteome</keyword>